<reference evidence="1 2" key="1">
    <citation type="submission" date="2020-08" db="EMBL/GenBank/DDBJ databases">
        <title>Genomic Encyclopedia of Type Strains, Phase IV (KMG-IV): sequencing the most valuable type-strain genomes for metagenomic binning, comparative biology and taxonomic classification.</title>
        <authorList>
            <person name="Goeker M."/>
        </authorList>
    </citation>
    <scope>NUCLEOTIDE SEQUENCE [LARGE SCALE GENOMIC DNA]</scope>
    <source>
        <strain evidence="1 2">DSM 26189</strain>
    </source>
</reference>
<gene>
    <name evidence="1" type="ORF">GGR43_002347</name>
</gene>
<organism evidence="1 2">
    <name type="scientific">Sphingobium jiangsuense</name>
    <dbReference type="NCBI Taxonomy" id="870476"/>
    <lineage>
        <taxon>Bacteria</taxon>
        <taxon>Pseudomonadati</taxon>
        <taxon>Pseudomonadota</taxon>
        <taxon>Alphaproteobacteria</taxon>
        <taxon>Sphingomonadales</taxon>
        <taxon>Sphingomonadaceae</taxon>
        <taxon>Sphingobium</taxon>
    </lineage>
</organism>
<dbReference type="EMBL" id="JACIDT010000007">
    <property type="protein sequence ID" value="MBB3926627.1"/>
    <property type="molecule type" value="Genomic_DNA"/>
</dbReference>
<proteinExistence type="predicted"/>
<name>A0A7W6BKD7_9SPHN</name>
<dbReference type="RefSeq" id="WP_188072129.1">
    <property type="nucleotide sequence ID" value="NZ_BSPS01000064.1"/>
</dbReference>
<accession>A0A7W6BKD7</accession>
<sequence>MSASLESLVGAELALPVDPRVAEMAAAVAARHPRAARAVLFYGSCLRESQLDGLMLDFYLIVSDYAEAYDRRWLAAANRLIPPNVFPMEHGGLSAKYAVLSEADFHRLCGPGADNVSVWARFAQPTRLVWTADDAARGRMTAAVAQAVPTFLALALPAVAADRRGDWRAVFEAGFAKTYGAELRAERKGRGVSILDSAPDYYRAAFAAAREDGAIDPARPMDAREEADNARTWRRLQRRGKWLSIARLAKASFTFAGGIDYLAWKINRHAGTRIVITPWQRRHPLLAAVMLLPRLVANRTVG</sequence>
<keyword evidence="2" id="KW-1185">Reference proteome</keyword>
<dbReference type="Proteomes" id="UP000571950">
    <property type="component" value="Unassembled WGS sequence"/>
</dbReference>
<evidence type="ECO:0000313" key="1">
    <source>
        <dbReference type="EMBL" id="MBB3926627.1"/>
    </source>
</evidence>
<comment type="caution">
    <text evidence="1">The sequence shown here is derived from an EMBL/GenBank/DDBJ whole genome shotgun (WGS) entry which is preliminary data.</text>
</comment>
<protein>
    <recommendedName>
        <fullName evidence="3">Phosphatidate cytidylyltransferase</fullName>
    </recommendedName>
</protein>
<evidence type="ECO:0000313" key="2">
    <source>
        <dbReference type="Proteomes" id="UP000571950"/>
    </source>
</evidence>
<evidence type="ECO:0008006" key="3">
    <source>
        <dbReference type="Google" id="ProtNLM"/>
    </source>
</evidence>
<dbReference type="AlphaFoldDB" id="A0A7W6BKD7"/>